<evidence type="ECO:0000256" key="1">
    <source>
        <dbReference type="SAM" id="Phobius"/>
    </source>
</evidence>
<evidence type="ECO:0000313" key="3">
    <source>
        <dbReference type="Proteomes" id="UP001344906"/>
    </source>
</evidence>
<protein>
    <submittedName>
        <fullName evidence="2">Uncharacterized protein</fullName>
    </submittedName>
</protein>
<feature type="transmembrane region" description="Helical" evidence="1">
    <location>
        <begin position="83"/>
        <end position="105"/>
    </location>
</feature>
<organism evidence="2 3">
    <name type="scientific">Dictyobacter halimunensis</name>
    <dbReference type="NCBI Taxonomy" id="3026934"/>
    <lineage>
        <taxon>Bacteria</taxon>
        <taxon>Bacillati</taxon>
        <taxon>Chloroflexota</taxon>
        <taxon>Ktedonobacteria</taxon>
        <taxon>Ktedonobacterales</taxon>
        <taxon>Dictyobacteraceae</taxon>
        <taxon>Dictyobacter</taxon>
    </lineage>
</organism>
<feature type="transmembrane region" description="Helical" evidence="1">
    <location>
        <begin position="43"/>
        <end position="63"/>
    </location>
</feature>
<feature type="transmembrane region" description="Helical" evidence="1">
    <location>
        <begin position="20"/>
        <end position="38"/>
    </location>
</feature>
<comment type="caution">
    <text evidence="2">The sequence shown here is derived from an EMBL/GenBank/DDBJ whole genome shotgun (WGS) entry which is preliminary data.</text>
</comment>
<evidence type="ECO:0000313" key="2">
    <source>
        <dbReference type="EMBL" id="GLV58750.1"/>
    </source>
</evidence>
<sequence>MELRLVGAAVVDGSGPGVTGTLVAVDVGVSGTVVAVAWGVGRAVAVAVAVTVAAIAAVAVGVTGGNIEGGAISGGAGGGVRSAGGVGGMMFPFCAGMRWMVMMIWRTGVCTGLLKVGRKGGVGGTVNVD</sequence>
<reference evidence="2 3" key="1">
    <citation type="submission" date="2023-02" db="EMBL/GenBank/DDBJ databases">
        <title>Dictyobacter halimunensis sp. nov., a new member of the class Ktedonobacteria from forest soil in a geothermal area.</title>
        <authorList>
            <person name="Rachmania M.K."/>
            <person name="Ningsih F."/>
            <person name="Sakai Y."/>
            <person name="Yabe S."/>
            <person name="Yokota A."/>
            <person name="Sjamsuridzal W."/>
        </authorList>
    </citation>
    <scope>NUCLEOTIDE SEQUENCE [LARGE SCALE GENOMIC DNA]</scope>
    <source>
        <strain evidence="2 3">S3.2.2.5</strain>
    </source>
</reference>
<proteinExistence type="predicted"/>
<keyword evidence="1" id="KW-1133">Transmembrane helix</keyword>
<gene>
    <name evidence="2" type="ORF">KDH_55800</name>
</gene>
<keyword evidence="3" id="KW-1185">Reference proteome</keyword>
<name>A0ABQ6G1V1_9CHLR</name>
<keyword evidence="1" id="KW-0472">Membrane</keyword>
<keyword evidence="1" id="KW-0812">Transmembrane</keyword>
<dbReference type="EMBL" id="BSRI01000002">
    <property type="protein sequence ID" value="GLV58750.1"/>
    <property type="molecule type" value="Genomic_DNA"/>
</dbReference>
<accession>A0ABQ6G1V1</accession>
<dbReference type="Proteomes" id="UP001344906">
    <property type="component" value="Unassembled WGS sequence"/>
</dbReference>